<feature type="domain" description="Hypervirulence associated protein TUDOR" evidence="1">
    <location>
        <begin position="8"/>
        <end position="66"/>
    </location>
</feature>
<dbReference type="RefSeq" id="WP_037011108.1">
    <property type="nucleotide sequence ID" value="NZ_JACYNP010000015.1"/>
</dbReference>
<accession>A0A9X0EH95</accession>
<evidence type="ECO:0000313" key="5">
    <source>
        <dbReference type="Proteomes" id="UP000625247"/>
    </source>
</evidence>
<evidence type="ECO:0000313" key="4">
    <source>
        <dbReference type="Proteomes" id="UP000029719"/>
    </source>
</evidence>
<reference evidence="2 4" key="1">
    <citation type="submission" date="2014-09" db="EMBL/GenBank/DDBJ databases">
        <title>Genome sequence of Pseudomonas lutea strain DSM 17257T.</title>
        <authorList>
            <person name="Kwak Y."/>
            <person name="Shin J.-H."/>
        </authorList>
    </citation>
    <scope>NUCLEOTIDE SEQUENCE [LARGE SCALE GENOMIC DNA]</scope>
    <source>
        <strain evidence="2 4">DSM 17257</strain>
    </source>
</reference>
<sequence length="69" mass="7824">MPHAFKVGDHVRWNSEAGHILGKVTKVHTKEVEFMGRHRHASPEAPQYEVKSDKTGHLAMHKEDALEKA</sequence>
<dbReference type="Proteomes" id="UP000625247">
    <property type="component" value="Unassembled WGS sequence"/>
</dbReference>
<protein>
    <submittedName>
        <fullName evidence="3">DUF2945 domain-containing protein</fullName>
    </submittedName>
</protein>
<dbReference type="Proteomes" id="UP000029719">
    <property type="component" value="Unassembled WGS sequence"/>
</dbReference>
<dbReference type="Gene3D" id="2.30.30.1060">
    <property type="match status" value="1"/>
</dbReference>
<dbReference type="EMBL" id="JACYNP010000015">
    <property type="protein sequence ID" value="MBD8124176.1"/>
    <property type="molecule type" value="Genomic_DNA"/>
</dbReference>
<keyword evidence="5" id="KW-1185">Reference proteome</keyword>
<organism evidence="2 4">
    <name type="scientific">Pseudomonas lutea</name>
    <dbReference type="NCBI Taxonomy" id="243924"/>
    <lineage>
        <taxon>Bacteria</taxon>
        <taxon>Pseudomonadati</taxon>
        <taxon>Pseudomonadota</taxon>
        <taxon>Gammaproteobacteria</taxon>
        <taxon>Pseudomonadales</taxon>
        <taxon>Pseudomonadaceae</taxon>
        <taxon>Pseudomonas</taxon>
    </lineage>
</organism>
<dbReference type="AlphaFoldDB" id="A0A9X0EH95"/>
<comment type="caution">
    <text evidence="2">The sequence shown here is derived from an EMBL/GenBank/DDBJ whole genome shotgun (WGS) entry which is preliminary data.</text>
</comment>
<reference evidence="3 5" key="2">
    <citation type="journal article" date="2020" name="FEMS Microbiol. Ecol.">
        <title>Temporal dynamics of bacterial communities during seed development and maturation.</title>
        <authorList>
            <person name="Chesneau G."/>
            <person name="Torres-Cortes G."/>
            <person name="Briand M."/>
            <person name="Darrasse A."/>
            <person name="Preveaux A."/>
            <person name="Marais C."/>
            <person name="Jacques M.A."/>
            <person name="Shade A."/>
            <person name="Barret M."/>
        </authorList>
    </citation>
    <scope>NUCLEOTIDE SEQUENCE [LARGE SCALE GENOMIC DNA]</scope>
    <source>
        <strain evidence="3 5">CFBP13723</strain>
    </source>
</reference>
<evidence type="ECO:0000313" key="2">
    <source>
        <dbReference type="EMBL" id="KGF65738.1"/>
    </source>
</evidence>
<dbReference type="EMBL" id="JRMB01000001">
    <property type="protein sequence ID" value="KGF65738.1"/>
    <property type="molecule type" value="Genomic_DNA"/>
</dbReference>
<proteinExistence type="predicted"/>
<dbReference type="Pfam" id="PF11160">
    <property type="entry name" value="Hva1_TUDOR"/>
    <property type="match status" value="1"/>
</dbReference>
<gene>
    <name evidence="3" type="ORF">IFT62_23520</name>
    <name evidence="2" type="ORF">LT42_07420</name>
</gene>
<dbReference type="OrthoDB" id="71751at2"/>
<evidence type="ECO:0000313" key="3">
    <source>
        <dbReference type="EMBL" id="MBD8124176.1"/>
    </source>
</evidence>
<dbReference type="InterPro" id="IPR021331">
    <property type="entry name" value="Hva1_TUDOR"/>
</dbReference>
<name>A0A9X0EH95_9PSED</name>
<evidence type="ECO:0000259" key="1">
    <source>
        <dbReference type="Pfam" id="PF11160"/>
    </source>
</evidence>